<dbReference type="EMBL" id="BMSX01000039">
    <property type="protein sequence ID" value="GGR60247.1"/>
    <property type="molecule type" value="Genomic_DNA"/>
</dbReference>
<evidence type="ECO:0000256" key="2">
    <source>
        <dbReference type="SAM" id="Phobius"/>
    </source>
</evidence>
<feature type="transmembrane region" description="Helical" evidence="2">
    <location>
        <begin position="81"/>
        <end position="105"/>
    </location>
</feature>
<feature type="region of interest" description="Disordered" evidence="1">
    <location>
        <begin position="1"/>
        <end position="73"/>
    </location>
</feature>
<reference evidence="3" key="2">
    <citation type="submission" date="2020-09" db="EMBL/GenBank/DDBJ databases">
        <authorList>
            <person name="Sun Q."/>
            <person name="Ohkuma M."/>
        </authorList>
    </citation>
    <scope>NUCLEOTIDE SEQUENCE</scope>
    <source>
        <strain evidence="3">JCM 4346</strain>
    </source>
</reference>
<dbReference type="SUPFAM" id="SSF81995">
    <property type="entry name" value="beta-sandwich domain of Sec23/24"/>
    <property type="match status" value="1"/>
</dbReference>
<gene>
    <name evidence="3" type="ORF">GCM10010251_91200</name>
</gene>
<keyword evidence="4" id="KW-1185">Reference proteome</keyword>
<evidence type="ECO:0000256" key="1">
    <source>
        <dbReference type="SAM" id="MobiDB-lite"/>
    </source>
</evidence>
<feature type="compositionally biased region" description="Low complexity" evidence="1">
    <location>
        <begin position="11"/>
        <end position="27"/>
    </location>
</feature>
<keyword evidence="2" id="KW-0472">Membrane</keyword>
<dbReference type="AlphaFoldDB" id="A0A918FNF0"/>
<evidence type="ECO:0000313" key="3">
    <source>
        <dbReference type="EMBL" id="GGR60247.1"/>
    </source>
</evidence>
<keyword evidence="2" id="KW-0812">Transmembrane</keyword>
<evidence type="ECO:0000313" key="4">
    <source>
        <dbReference type="Proteomes" id="UP000658320"/>
    </source>
</evidence>
<proteinExistence type="predicted"/>
<dbReference type="Proteomes" id="UP000658320">
    <property type="component" value="Unassembled WGS sequence"/>
</dbReference>
<comment type="caution">
    <text evidence="3">The sequence shown here is derived from an EMBL/GenBank/DDBJ whole genome shotgun (WGS) entry which is preliminary data.</text>
</comment>
<feature type="compositionally biased region" description="Pro residues" evidence="1">
    <location>
        <begin position="1"/>
        <end position="10"/>
    </location>
</feature>
<sequence>MSTPPPPQSPYGPQNPYGPQSPHGQQGPQPPQPPQGPYGQQGPQPPQTPYGQQPPYGAPHPPQPYGWGAPPMAPPPKKRRIGLVLGIVGGVVGVVVAAVVALAVIGAGVESNFPEAEYQLTLPKTLLDGRYELTDDLSDTEGQKIEEEMDGAWDAKVTDSTVGQYALGGDENEGALLVSGMYGRFQNTDEGRDSMLKGVGEADGLTVAVQPKDFRPGGSDVTVTCEVVTQKELGTTLTYPVCAWADGNTAAVVAEITAETVTQSPSDVDLEAAAETTLKVRSETRKAL</sequence>
<accession>A0A918FNF0</accession>
<protein>
    <submittedName>
        <fullName evidence="3">Uncharacterized protein</fullName>
    </submittedName>
</protein>
<reference evidence="3" key="1">
    <citation type="journal article" date="2014" name="Int. J. Syst. Evol. Microbiol.">
        <title>Complete genome sequence of Corynebacterium casei LMG S-19264T (=DSM 44701T), isolated from a smear-ripened cheese.</title>
        <authorList>
            <consortium name="US DOE Joint Genome Institute (JGI-PGF)"/>
            <person name="Walter F."/>
            <person name="Albersmeier A."/>
            <person name="Kalinowski J."/>
            <person name="Ruckert C."/>
        </authorList>
    </citation>
    <scope>NUCLEOTIDE SEQUENCE</scope>
    <source>
        <strain evidence="3">JCM 4346</strain>
    </source>
</reference>
<organism evidence="3 4">
    <name type="scientific">Streptomyces aurantiogriseus</name>
    <dbReference type="NCBI Taxonomy" id="66870"/>
    <lineage>
        <taxon>Bacteria</taxon>
        <taxon>Bacillati</taxon>
        <taxon>Actinomycetota</taxon>
        <taxon>Actinomycetes</taxon>
        <taxon>Kitasatosporales</taxon>
        <taxon>Streptomycetaceae</taxon>
        <taxon>Streptomyces</taxon>
    </lineage>
</organism>
<name>A0A918FNF0_9ACTN</name>
<keyword evidence="2" id="KW-1133">Transmembrane helix</keyword>